<comment type="caution">
    <text evidence="2">The sequence shown here is derived from an EMBL/GenBank/DDBJ whole genome shotgun (WGS) entry which is preliminary data.</text>
</comment>
<feature type="compositionally biased region" description="Acidic residues" evidence="1">
    <location>
        <begin position="323"/>
        <end position="346"/>
    </location>
</feature>
<dbReference type="PANTHER" id="PTHR46579">
    <property type="entry name" value="F5/8 TYPE C DOMAIN-CONTAINING PROTEIN-RELATED"/>
    <property type="match status" value="1"/>
</dbReference>
<proteinExistence type="predicted"/>
<organism evidence="2 3">
    <name type="scientific">Austropuccinia psidii MF-1</name>
    <dbReference type="NCBI Taxonomy" id="1389203"/>
    <lineage>
        <taxon>Eukaryota</taxon>
        <taxon>Fungi</taxon>
        <taxon>Dikarya</taxon>
        <taxon>Basidiomycota</taxon>
        <taxon>Pucciniomycotina</taxon>
        <taxon>Pucciniomycetes</taxon>
        <taxon>Pucciniales</taxon>
        <taxon>Sphaerophragmiaceae</taxon>
        <taxon>Austropuccinia</taxon>
    </lineage>
</organism>
<gene>
    <name evidence="2" type="ORF">O181_040904</name>
</gene>
<evidence type="ECO:0000313" key="2">
    <source>
        <dbReference type="EMBL" id="MBW0501189.1"/>
    </source>
</evidence>
<protein>
    <submittedName>
        <fullName evidence="2">Uncharacterized protein</fullName>
    </submittedName>
</protein>
<evidence type="ECO:0000256" key="1">
    <source>
        <dbReference type="SAM" id="MobiDB-lite"/>
    </source>
</evidence>
<sequence length="721" mass="82756">MNPTYQVHPNDLALFCVQSGYYVTQTFESWLRWLLLLDGIEDQMNRWSEDLSAQSDGTLIDIQQGTSWKEIIWKTKAEENNSLQLCFSLFIDWFNPRHNKLAGKQESIGIVCMACLNLPPLIRNKFENVFIAGLMPGPQAPDMTTIGHLMSPLVDDLLHMQGPFTIPKFNSPGGRIIETRLLTLIGDSGARHKVGGFASHSANYMCPWCMIKDSDLGKIQLGPSRNGGEVRRLGDDWKRATKNQRNVLMRGNGIQFSELNRLEYRDPVKHMAIGMMHNWMEGILAHHFRERWAFQELEYYQTKRKLVQSQRNQSTKRPRIDVNEESDGGGIEEDEDEENDDDIELNEGEKGGLFTKEFRQAFRDKMKGLVLPEELGNLPKNLGSPKHVFITDVNNINKESNCFKVVQNASLLVRCTNLLLSAPLRQDTGLKFTKAYVKYQQTSKEIFSTFKIQPNHHYALHVEEQMQWFGPLGGVAEFWGECLVGLLQNLNTNEKFGEMEMTMLTKMISQQRLAAEHPLDKWLRPEERAEGLRKTTRMHVKGEYYDQLLAYVRARSNQTIRSRHEVPHPMNALILSGTAISKRAWTDSKGRKFSPMQPHNCIMFRHLGLIHYGLITEILEFEHPLGQTELALAVNPIQNCYAKDLTSPTKTFQFFCYLMKVIIGKILDDRYFINIDQIGSLMAYRKLDPDTFQIPNQGIIMVPVDKLGYLQINEDSSSALY</sequence>
<dbReference type="Proteomes" id="UP000765509">
    <property type="component" value="Unassembled WGS sequence"/>
</dbReference>
<dbReference type="OrthoDB" id="3039677at2759"/>
<dbReference type="AlphaFoldDB" id="A0A9Q3HG00"/>
<dbReference type="InterPro" id="IPR004242">
    <property type="entry name" value="Transposase_21"/>
</dbReference>
<dbReference type="EMBL" id="AVOT02016196">
    <property type="protein sequence ID" value="MBW0501189.1"/>
    <property type="molecule type" value="Genomic_DNA"/>
</dbReference>
<dbReference type="Pfam" id="PF02992">
    <property type="entry name" value="Transposase_21"/>
    <property type="match status" value="1"/>
</dbReference>
<dbReference type="PANTHER" id="PTHR46579:SF1">
    <property type="entry name" value="F5_8 TYPE C DOMAIN-CONTAINING PROTEIN"/>
    <property type="match status" value="1"/>
</dbReference>
<feature type="region of interest" description="Disordered" evidence="1">
    <location>
        <begin position="306"/>
        <end position="347"/>
    </location>
</feature>
<name>A0A9Q3HG00_9BASI</name>
<keyword evidence="3" id="KW-1185">Reference proteome</keyword>
<accession>A0A9Q3HG00</accession>
<reference evidence="2" key="1">
    <citation type="submission" date="2021-03" db="EMBL/GenBank/DDBJ databases">
        <title>Draft genome sequence of rust myrtle Austropuccinia psidii MF-1, a brazilian biotype.</title>
        <authorList>
            <person name="Quecine M.C."/>
            <person name="Pachon D.M.R."/>
            <person name="Bonatelli M.L."/>
            <person name="Correr F.H."/>
            <person name="Franceschini L.M."/>
            <person name="Leite T.F."/>
            <person name="Margarido G.R.A."/>
            <person name="Almeida C.A."/>
            <person name="Ferrarezi J.A."/>
            <person name="Labate C.A."/>
        </authorList>
    </citation>
    <scope>NUCLEOTIDE SEQUENCE</scope>
    <source>
        <strain evidence="2">MF-1</strain>
    </source>
</reference>
<evidence type="ECO:0000313" key="3">
    <source>
        <dbReference type="Proteomes" id="UP000765509"/>
    </source>
</evidence>